<dbReference type="Gene3D" id="2.60.210.10">
    <property type="entry name" value="Apoptosis, Tumor Necrosis Factor Receptor Associated Protein 2, Chain A"/>
    <property type="match status" value="1"/>
</dbReference>
<evidence type="ECO:0000256" key="1">
    <source>
        <dbReference type="ARBA" id="ARBA00004496"/>
    </source>
</evidence>
<dbReference type="SUPFAM" id="SSF49599">
    <property type="entry name" value="TRAF domain-like"/>
    <property type="match status" value="1"/>
</dbReference>
<evidence type="ECO:0000313" key="10">
    <source>
        <dbReference type="Proteomes" id="UP000800092"/>
    </source>
</evidence>
<dbReference type="GO" id="GO:0004843">
    <property type="term" value="F:cysteine-type deubiquitinase activity"/>
    <property type="evidence" value="ECO:0007669"/>
    <property type="project" value="InterPro"/>
</dbReference>
<comment type="subcellular location">
    <subcellularLocation>
        <location evidence="1">Cytoplasm</location>
    </subcellularLocation>
</comment>
<dbReference type="SUPFAM" id="SSF82185">
    <property type="entry name" value="Histone H3 K4-specific methyltransferase SET7/9 N-terminal domain"/>
    <property type="match status" value="1"/>
</dbReference>
<sequence length="1332" mass="147952">MSLTTRSTPPDPPPLLFGRRSSSPRPLPFPSNLANNVPPPSSDESGEIPGELPIPPPSGSSETLRLAEEDVDMDVSMTLPTPVQGQNHDRGSTIDIEPEAGPAQSEANPHMVVNTTGAELSGTAHPRNENLVRVSSNGSSVDSSGDTEPPISTSRDEDPTLTAPPVHSSRGSPPPPPPPEDQEMSDGDYDHSNERWRPLPEDTSSPNETELKEIEDKVEHSAEDHEYWENQTFFDLHDPEYTPNTSGRIHWTVTNYNGTKEKPNHEALMRSPIVNIGGYDWQIKFYPRGNDSEYLSVYIECVSFDTDAEKPSESITDAGHGDTQMETLPDQSTSSGMKTQQTPLPPLKEPSVEATAQRPSVATQFSIVLYNPNEPRVNHFHSYTHRFCPKNTDWGSTRFHGPFYRICYREPFERQALLKNDTLAFTAYIRTVDDATGCLWEHPSDSNPWDSLAMTGLHSLQSPTSATDGNIAAAISAWMLLRSFRELLYNVQIPDPSIDARRRSMHVVEQLQSILFQMRQPKSPLSGKIALDDLIDTLEFYGLAEPIRKMDIIEIWEVLRAKIEEELQGTPWCNSLSNIFGPAKDQIRGIPNHRVKIKGFKSLAKAVENVETSGNHNFPTAQVLCLELDRQAFDPEARRWKKLTDKVSLDDRVVIHGVSYILYGHVSHRGELQSGSYYSTLRPLGLGGKWYRYNNRSSDCKVTCITQREAAHEEGYASKSSRDANKGVAYIAIYICEQMLELLHTPEPEWKVPQWLQAQWLRNIRYEDSPDDWTILSLELDDFSDAVKCLKERIKISPPDEIDLQIIESKAFQSSKDSGVVNLFEDGSKDARTNPLPIIEATLPATATLQDLQEHLKERLPEVRDHRQCALFIIDSRQGCVDWPQMSRWPDCNDLALDLGVISQLCPEKRIWLHIIPFEIIEKQDRVAEAATVAGASTKSDGQPDHGQTAQEVNGQSSSSQIEPEDRTDPHEREDSPMSDVDDQATVPAASSNQPAANDPVTIEPAAASQVDGAGVPSDLEATLIAAVDSTGGTTNDSGNTTGLAPEAIMVDVPAPPIATNVYIFLKSFDVNTQTLRHVGSYTISYEDTLETIFKLLQTDKPLDLFEETNSGCRKLLSYRTFAHELIRDGAIIIAHERVTDPEKYLADGRSVDPADFIRAETNVRNFPYLSACHLTRSYFSSSYFRGSVLKGQYHGLGEHISLGNNEAYRGDFALGKRHGHGRLIFANGDVYEGSFESGLLSGKGTLVEHATGNEYTGGWKNGKRHGQGVTVWKQAEDDSGKRCKICWESDADTAFLHCGHVAACMDCAQNLDDCPVCRGRVAGVVKLWFVS</sequence>
<dbReference type="Pfam" id="PF13920">
    <property type="entry name" value="zf-C3HC4_3"/>
    <property type="match status" value="1"/>
</dbReference>
<proteinExistence type="predicted"/>
<feature type="compositionally biased region" description="Basic and acidic residues" evidence="6">
    <location>
        <begin position="188"/>
        <end position="200"/>
    </location>
</feature>
<feature type="region of interest" description="Disordered" evidence="6">
    <location>
        <begin position="1"/>
        <end position="209"/>
    </location>
</feature>
<feature type="compositionally biased region" description="Polar residues" evidence="6">
    <location>
        <begin position="935"/>
        <end position="962"/>
    </location>
</feature>
<dbReference type="Pfam" id="PF02493">
    <property type="entry name" value="MORN"/>
    <property type="match status" value="3"/>
</dbReference>
<feature type="region of interest" description="Disordered" evidence="6">
    <location>
        <begin position="932"/>
        <end position="1000"/>
    </location>
</feature>
<dbReference type="GO" id="GO:0016579">
    <property type="term" value="P:protein deubiquitination"/>
    <property type="evidence" value="ECO:0007669"/>
    <property type="project" value="InterPro"/>
</dbReference>
<dbReference type="Gene3D" id="3.10.20.90">
    <property type="entry name" value="Phosphatidylinositol 3-kinase Catalytic Subunit, Chain A, domain 1"/>
    <property type="match status" value="1"/>
</dbReference>
<dbReference type="InterPro" id="IPR002083">
    <property type="entry name" value="MATH/TRAF_dom"/>
</dbReference>
<evidence type="ECO:0000259" key="8">
    <source>
        <dbReference type="PROSITE" id="PS50144"/>
    </source>
</evidence>
<evidence type="ECO:0000313" key="9">
    <source>
        <dbReference type="EMBL" id="KAF2238531.1"/>
    </source>
</evidence>
<keyword evidence="5" id="KW-0862">Zinc</keyword>
<dbReference type="InterPro" id="IPR008974">
    <property type="entry name" value="TRAF-like"/>
</dbReference>
<dbReference type="GO" id="GO:0005737">
    <property type="term" value="C:cytoplasm"/>
    <property type="evidence" value="ECO:0007669"/>
    <property type="project" value="UniProtKB-SubCell"/>
</dbReference>
<dbReference type="InterPro" id="IPR024729">
    <property type="entry name" value="USP7_ICP0-binding_dom"/>
</dbReference>
<dbReference type="PROSITE" id="PS50144">
    <property type="entry name" value="MATH"/>
    <property type="match status" value="1"/>
</dbReference>
<dbReference type="OrthoDB" id="294378at2759"/>
<evidence type="ECO:0000256" key="6">
    <source>
        <dbReference type="SAM" id="MobiDB-lite"/>
    </source>
</evidence>
<dbReference type="InterPro" id="IPR001394">
    <property type="entry name" value="Peptidase_C19_UCH"/>
</dbReference>
<evidence type="ECO:0000256" key="3">
    <source>
        <dbReference type="ARBA" id="ARBA00022737"/>
    </source>
</evidence>
<name>A0A6A6HKN8_VIRVR</name>
<feature type="domain" description="RING-type" evidence="7">
    <location>
        <begin position="1284"/>
        <end position="1319"/>
    </location>
</feature>
<feature type="compositionally biased region" description="Basic and acidic residues" evidence="6">
    <location>
        <begin position="964"/>
        <end position="976"/>
    </location>
</feature>
<feature type="domain" description="MATH" evidence="8">
    <location>
        <begin position="246"/>
        <end position="429"/>
    </location>
</feature>
<dbReference type="Pfam" id="PF22486">
    <property type="entry name" value="MATH_2"/>
    <property type="match status" value="1"/>
</dbReference>
<dbReference type="InterPro" id="IPR003409">
    <property type="entry name" value="MORN"/>
</dbReference>
<reference evidence="9" key="1">
    <citation type="journal article" date="2020" name="Stud. Mycol.">
        <title>101 Dothideomycetes genomes: a test case for predicting lifestyles and emergence of pathogens.</title>
        <authorList>
            <person name="Haridas S."/>
            <person name="Albert R."/>
            <person name="Binder M."/>
            <person name="Bloem J."/>
            <person name="Labutti K."/>
            <person name="Salamov A."/>
            <person name="Andreopoulos B."/>
            <person name="Baker S."/>
            <person name="Barry K."/>
            <person name="Bills G."/>
            <person name="Bluhm B."/>
            <person name="Cannon C."/>
            <person name="Castanera R."/>
            <person name="Culley D."/>
            <person name="Daum C."/>
            <person name="Ezra D."/>
            <person name="Gonzalez J."/>
            <person name="Henrissat B."/>
            <person name="Kuo A."/>
            <person name="Liang C."/>
            <person name="Lipzen A."/>
            <person name="Lutzoni F."/>
            <person name="Magnuson J."/>
            <person name="Mondo S."/>
            <person name="Nolan M."/>
            <person name="Ohm R."/>
            <person name="Pangilinan J."/>
            <person name="Park H.-J."/>
            <person name="Ramirez L."/>
            <person name="Alfaro M."/>
            <person name="Sun H."/>
            <person name="Tritt A."/>
            <person name="Yoshinaga Y."/>
            <person name="Zwiers L.-H."/>
            <person name="Turgeon B."/>
            <person name="Goodwin S."/>
            <person name="Spatafora J."/>
            <person name="Crous P."/>
            <person name="Grigoriev I."/>
        </authorList>
    </citation>
    <scope>NUCLEOTIDE SEQUENCE</scope>
    <source>
        <strain evidence="9">Tuck. ex Michener</strain>
    </source>
</reference>
<evidence type="ECO:0008006" key="11">
    <source>
        <dbReference type="Google" id="ProtNLM"/>
    </source>
</evidence>
<dbReference type="SUPFAM" id="SSF57850">
    <property type="entry name" value="RING/U-box"/>
    <property type="match status" value="1"/>
</dbReference>
<organism evidence="9 10">
    <name type="scientific">Viridothelium virens</name>
    <name type="common">Speckled blister lichen</name>
    <name type="synonym">Trypethelium virens</name>
    <dbReference type="NCBI Taxonomy" id="1048519"/>
    <lineage>
        <taxon>Eukaryota</taxon>
        <taxon>Fungi</taxon>
        <taxon>Dikarya</taxon>
        <taxon>Ascomycota</taxon>
        <taxon>Pezizomycotina</taxon>
        <taxon>Dothideomycetes</taxon>
        <taxon>Dothideomycetes incertae sedis</taxon>
        <taxon>Trypetheliales</taxon>
        <taxon>Trypetheliaceae</taxon>
        <taxon>Viridothelium</taxon>
    </lineage>
</organism>
<dbReference type="Pfam" id="PF00443">
    <property type="entry name" value="UCH"/>
    <property type="match status" value="1"/>
</dbReference>
<keyword evidence="3" id="KW-0677">Repeat</keyword>
<dbReference type="Proteomes" id="UP000800092">
    <property type="component" value="Unassembled WGS sequence"/>
</dbReference>
<dbReference type="GO" id="GO:0008270">
    <property type="term" value="F:zinc ion binding"/>
    <property type="evidence" value="ECO:0007669"/>
    <property type="project" value="UniProtKB-KW"/>
</dbReference>
<dbReference type="CDD" id="cd16510">
    <property type="entry name" value="RING-HC_IAPs"/>
    <property type="match status" value="1"/>
</dbReference>
<accession>A0A6A6HKN8</accession>
<dbReference type="PROSITE" id="PS50089">
    <property type="entry name" value="ZF_RING_2"/>
    <property type="match status" value="1"/>
</dbReference>
<feature type="compositionally biased region" description="Polar residues" evidence="6">
    <location>
        <begin position="324"/>
        <end position="342"/>
    </location>
</feature>
<evidence type="ECO:0000259" key="7">
    <source>
        <dbReference type="PROSITE" id="PS50089"/>
    </source>
</evidence>
<dbReference type="Gene3D" id="2.20.110.10">
    <property type="entry name" value="Histone H3 K4-specific methyltransferase SET7/9 N-terminal domain"/>
    <property type="match status" value="1"/>
</dbReference>
<keyword evidence="5" id="KW-0863">Zinc-finger</keyword>
<dbReference type="InterPro" id="IPR001841">
    <property type="entry name" value="Znf_RING"/>
</dbReference>
<feature type="compositionally biased region" description="Low complexity" evidence="6">
    <location>
        <begin position="134"/>
        <end position="146"/>
    </location>
</feature>
<dbReference type="PANTHER" id="PTHR23084">
    <property type="entry name" value="PHOSPHATIDYLINOSITOL-4-PHOSPHATE 5-KINASE RELATED"/>
    <property type="match status" value="1"/>
</dbReference>
<keyword evidence="2" id="KW-0963">Cytoplasm</keyword>
<gene>
    <name evidence="9" type="ORF">EV356DRAFT_440349</name>
</gene>
<evidence type="ECO:0000256" key="5">
    <source>
        <dbReference type="PROSITE-ProRule" id="PRU00175"/>
    </source>
</evidence>
<dbReference type="SMART" id="SM00184">
    <property type="entry name" value="RING"/>
    <property type="match status" value="1"/>
</dbReference>
<keyword evidence="4" id="KW-0833">Ubl conjugation pathway</keyword>
<dbReference type="SUPFAM" id="SSF54001">
    <property type="entry name" value="Cysteine proteinases"/>
    <property type="match status" value="1"/>
</dbReference>
<dbReference type="InterPro" id="IPR013083">
    <property type="entry name" value="Znf_RING/FYVE/PHD"/>
</dbReference>
<dbReference type="Gene3D" id="3.30.40.10">
    <property type="entry name" value="Zinc/RING finger domain, C3HC4 (zinc finger)"/>
    <property type="match status" value="1"/>
</dbReference>
<feature type="region of interest" description="Disordered" evidence="6">
    <location>
        <begin position="309"/>
        <end position="350"/>
    </location>
</feature>
<dbReference type="SMART" id="SM00698">
    <property type="entry name" value="MORN"/>
    <property type="match status" value="3"/>
</dbReference>
<dbReference type="InterPro" id="IPR038765">
    <property type="entry name" value="Papain-like_cys_pep_sf"/>
</dbReference>
<dbReference type="Pfam" id="PF12436">
    <property type="entry name" value="USP7_ICP0_bdg"/>
    <property type="match status" value="1"/>
</dbReference>
<dbReference type="PANTHER" id="PTHR23084:SF263">
    <property type="entry name" value="MORN REPEAT-CONTAINING PROTEIN 1"/>
    <property type="match status" value="1"/>
</dbReference>
<protein>
    <recommendedName>
        <fullName evidence="11">MATH and UCH domain protein</fullName>
    </recommendedName>
</protein>
<evidence type="ECO:0000256" key="4">
    <source>
        <dbReference type="ARBA" id="ARBA00022786"/>
    </source>
</evidence>
<evidence type="ECO:0000256" key="2">
    <source>
        <dbReference type="ARBA" id="ARBA00022490"/>
    </source>
</evidence>
<keyword evidence="5" id="KW-0479">Metal-binding</keyword>
<dbReference type="EMBL" id="ML991775">
    <property type="protein sequence ID" value="KAF2238531.1"/>
    <property type="molecule type" value="Genomic_DNA"/>
</dbReference>
<dbReference type="Gene3D" id="3.90.70.10">
    <property type="entry name" value="Cysteine proteinases"/>
    <property type="match status" value="1"/>
</dbReference>
<keyword evidence="10" id="KW-1185">Reference proteome</keyword>